<dbReference type="Gramene" id="LPERR01G13450.1">
    <property type="protein sequence ID" value="LPERR01G13450.1"/>
    <property type="gene ID" value="LPERR01G13450"/>
</dbReference>
<dbReference type="InterPro" id="IPR008974">
    <property type="entry name" value="TRAF-like"/>
</dbReference>
<evidence type="ECO:0008006" key="3">
    <source>
        <dbReference type="Google" id="ProtNLM"/>
    </source>
</evidence>
<keyword evidence="2" id="KW-1185">Reference proteome</keyword>
<dbReference type="SUPFAM" id="SSF49599">
    <property type="entry name" value="TRAF domain-like"/>
    <property type="match status" value="1"/>
</dbReference>
<dbReference type="InterPro" id="IPR002083">
    <property type="entry name" value="MATH/TRAF_dom"/>
</dbReference>
<name>A0A0D9V0Q4_9ORYZ</name>
<reference evidence="1 2" key="1">
    <citation type="submission" date="2012-08" db="EMBL/GenBank/DDBJ databases">
        <title>Oryza genome evolution.</title>
        <authorList>
            <person name="Wing R.A."/>
        </authorList>
    </citation>
    <scope>NUCLEOTIDE SEQUENCE</scope>
</reference>
<proteinExistence type="predicted"/>
<dbReference type="Proteomes" id="UP000032180">
    <property type="component" value="Chromosome 1"/>
</dbReference>
<reference evidence="1" key="3">
    <citation type="submission" date="2015-04" db="UniProtKB">
        <authorList>
            <consortium name="EnsemblPlants"/>
        </authorList>
    </citation>
    <scope>IDENTIFICATION</scope>
</reference>
<dbReference type="Gene3D" id="2.60.210.10">
    <property type="entry name" value="Apoptosis, Tumor Necrosis Factor Receptor Associated Protein 2, Chain A"/>
    <property type="match status" value="1"/>
</dbReference>
<dbReference type="CDD" id="cd00121">
    <property type="entry name" value="MATH"/>
    <property type="match status" value="1"/>
</dbReference>
<dbReference type="EnsemblPlants" id="LPERR01G13450.1">
    <property type="protein sequence ID" value="LPERR01G13450.1"/>
    <property type="gene ID" value="LPERR01G13450"/>
</dbReference>
<reference evidence="2" key="2">
    <citation type="submission" date="2013-12" db="EMBL/GenBank/DDBJ databases">
        <authorList>
            <person name="Yu Y."/>
            <person name="Lee S."/>
            <person name="de Baynast K."/>
            <person name="Wissotski M."/>
            <person name="Liu L."/>
            <person name="Talag J."/>
            <person name="Goicoechea J."/>
            <person name="Angelova A."/>
            <person name="Jetty R."/>
            <person name="Kudrna D."/>
            <person name="Golser W."/>
            <person name="Rivera L."/>
            <person name="Zhang J."/>
            <person name="Wing R."/>
        </authorList>
    </citation>
    <scope>NUCLEOTIDE SEQUENCE</scope>
</reference>
<accession>A0A0D9V0Q4</accession>
<evidence type="ECO:0000313" key="2">
    <source>
        <dbReference type="Proteomes" id="UP000032180"/>
    </source>
</evidence>
<organism evidence="1 2">
    <name type="scientific">Leersia perrieri</name>
    <dbReference type="NCBI Taxonomy" id="77586"/>
    <lineage>
        <taxon>Eukaryota</taxon>
        <taxon>Viridiplantae</taxon>
        <taxon>Streptophyta</taxon>
        <taxon>Embryophyta</taxon>
        <taxon>Tracheophyta</taxon>
        <taxon>Spermatophyta</taxon>
        <taxon>Magnoliopsida</taxon>
        <taxon>Liliopsida</taxon>
        <taxon>Poales</taxon>
        <taxon>Poaceae</taxon>
        <taxon>BOP clade</taxon>
        <taxon>Oryzoideae</taxon>
        <taxon>Oryzeae</taxon>
        <taxon>Oryzinae</taxon>
        <taxon>Leersia</taxon>
    </lineage>
</organism>
<sequence>MAGSTGAVQTIDVTAAARGVYDFRFDGYSITIDVTDDDGFYQTEPFSVGGHNWAIRYYPTNYQDGWVCLYPTLLSKPEDDGPVHAAGQAPRAVSDR</sequence>
<protein>
    <recommendedName>
        <fullName evidence="3">MATH domain-containing protein</fullName>
    </recommendedName>
</protein>
<dbReference type="STRING" id="77586.A0A0D9V0Q4"/>
<evidence type="ECO:0000313" key="1">
    <source>
        <dbReference type="EnsemblPlants" id="LPERR01G13450.1"/>
    </source>
</evidence>
<dbReference type="HOGENOM" id="CLU_184008_0_0_1"/>
<dbReference type="AlphaFoldDB" id="A0A0D9V0Q4"/>